<dbReference type="FunFam" id="3.20.20.70:FF:000026">
    <property type="entry name" value="Biotin synthase"/>
    <property type="match status" value="1"/>
</dbReference>
<evidence type="ECO:0000256" key="5">
    <source>
        <dbReference type="ARBA" id="ARBA00022485"/>
    </source>
</evidence>
<dbReference type="InterPro" id="IPR013785">
    <property type="entry name" value="Aldolase_TIM"/>
</dbReference>
<evidence type="ECO:0000256" key="13">
    <source>
        <dbReference type="ARBA" id="ARBA00051157"/>
    </source>
</evidence>
<sequence length="348" mass="38118">MLNMDMLAERVLRGELLSVDEGVALLNLPDTETLRLVDVAWRVRRQAFGDEVKVNVLLNAKSGLCAEDCSYCSQAKGADTGIPRYRVLSPDEMVSEAKRAQEAGAQRYCIVLSGRGGTWGEVEHVAEATRRIKAETNLEVCACMGLLLGDEGRKKAEALREAGVDAYNHNLNTHHDNYGNICRTHTYEDRVETLTHAAQAGMSTCSGVIVGMGESERQIVELAATLRQRRADSIPVNFLIPIDGAALDGQQTTAHFTPWSCLRVLCVFRLFNPRAELRASAGREIHLRSLQPLALLVANSIFLGNYLTEAGQEADADWQMLQDLGLRPARSGAFEAEAKEKEAVPVGV</sequence>
<dbReference type="GO" id="GO:0051539">
    <property type="term" value="F:4 iron, 4 sulfur cluster binding"/>
    <property type="evidence" value="ECO:0007669"/>
    <property type="project" value="UniProtKB-KW"/>
</dbReference>
<dbReference type="SUPFAM" id="SSF102114">
    <property type="entry name" value="Radical SAM enzymes"/>
    <property type="match status" value="1"/>
</dbReference>
<dbReference type="EMBL" id="CP149783">
    <property type="protein sequence ID" value="WYF46117.1"/>
    <property type="molecule type" value="Genomic_DNA"/>
</dbReference>
<dbReference type="PANTHER" id="PTHR22976">
    <property type="entry name" value="BIOTIN SYNTHASE"/>
    <property type="match status" value="1"/>
</dbReference>
<dbReference type="InterPro" id="IPR010722">
    <property type="entry name" value="BATS_dom"/>
</dbReference>
<dbReference type="SFLD" id="SFLDG01060">
    <property type="entry name" value="BATS_domain_containing"/>
    <property type="match status" value="1"/>
</dbReference>
<evidence type="ECO:0000256" key="2">
    <source>
        <dbReference type="ARBA" id="ARBA00010765"/>
    </source>
</evidence>
<comment type="subunit">
    <text evidence="3 14">Homodimer.</text>
</comment>
<proteinExistence type="inferred from homology"/>
<dbReference type="InterPro" id="IPR024177">
    <property type="entry name" value="Biotin_synthase"/>
</dbReference>
<comment type="cofactor">
    <cofactor evidence="14 15">
        <name>[4Fe-4S] cluster</name>
        <dbReference type="ChEBI" id="CHEBI:49883"/>
    </cofactor>
    <text evidence="14 15">Binds 1 [4Fe-4S] cluster. The cluster is coordinated with 3 cysteines and an exchangeable S-adenosyl-L-methionine.</text>
</comment>
<reference evidence="17" key="1">
    <citation type="submission" date="2024-03" db="EMBL/GenBank/DDBJ databases">
        <title>Deinococcus weizhi sp. nov., isolated from human skin.</title>
        <authorList>
            <person name="Wei Z."/>
            <person name="Tian F."/>
            <person name="Yang C."/>
            <person name="Xin L.T."/>
            <person name="Wen Z.J."/>
            <person name="Lan K.C."/>
            <person name="Yu L."/>
            <person name="Zhe W."/>
            <person name="Dan F.D."/>
            <person name="Jun W."/>
            <person name="Rui Z."/>
            <person name="Yong X.J."/>
            <person name="Ting Y."/>
            <person name="Wei X."/>
            <person name="Xu Z.G."/>
            <person name="Xin Z."/>
            <person name="Dong F.G."/>
            <person name="Ni X.M."/>
            <person name="Zheng M.G."/>
            <person name="Chun Y."/>
            <person name="Qian W.X."/>
        </authorList>
    </citation>
    <scope>NUCLEOTIDE SEQUENCE</scope>
    <source>
        <strain evidence="17">VB142</strain>
    </source>
</reference>
<dbReference type="InterPro" id="IPR002684">
    <property type="entry name" value="Biotin_synth/BioAB"/>
</dbReference>
<evidence type="ECO:0000313" key="17">
    <source>
        <dbReference type="EMBL" id="WYF46117.1"/>
    </source>
</evidence>
<comment type="pathway">
    <text evidence="1 14">Cofactor biosynthesis; biotin biosynthesis; biotin from 7,8-diaminononanoate: step 2/2.</text>
</comment>
<feature type="binding site" evidence="14 15">
    <location>
        <position position="109"/>
    </location>
    <ligand>
        <name>[2Fe-2S] cluster</name>
        <dbReference type="ChEBI" id="CHEBI:190135"/>
    </ligand>
</feature>
<evidence type="ECO:0000256" key="14">
    <source>
        <dbReference type="HAMAP-Rule" id="MF_01694"/>
    </source>
</evidence>
<evidence type="ECO:0000256" key="12">
    <source>
        <dbReference type="ARBA" id="ARBA00023014"/>
    </source>
</evidence>
<keyword evidence="9 14" id="KW-0479">Metal-binding</keyword>
<dbReference type="SFLD" id="SFLDS00029">
    <property type="entry name" value="Radical_SAM"/>
    <property type="match status" value="1"/>
</dbReference>
<feature type="binding site" evidence="14 15">
    <location>
        <position position="278"/>
    </location>
    <ligand>
        <name>[2Fe-2S] cluster</name>
        <dbReference type="ChEBI" id="CHEBI:190135"/>
    </ligand>
</feature>
<feature type="binding site" evidence="14 15">
    <location>
        <position position="141"/>
    </location>
    <ligand>
        <name>[2Fe-2S] cluster</name>
        <dbReference type="ChEBI" id="CHEBI:190135"/>
    </ligand>
</feature>
<dbReference type="GO" id="GO:0051537">
    <property type="term" value="F:2 iron, 2 sulfur cluster binding"/>
    <property type="evidence" value="ECO:0007669"/>
    <property type="project" value="UniProtKB-KW"/>
</dbReference>
<keyword evidence="12 14" id="KW-0411">Iron-sulfur</keyword>
<gene>
    <name evidence="14 17" type="primary">bioB</name>
    <name evidence="17" type="ORF">WDJ50_16995</name>
</gene>
<dbReference type="SFLD" id="SFLDG01278">
    <property type="entry name" value="biotin_synthase_like"/>
    <property type="match status" value="1"/>
</dbReference>
<keyword evidence="6 14" id="KW-0808">Transferase</keyword>
<evidence type="ECO:0000259" key="16">
    <source>
        <dbReference type="PROSITE" id="PS51918"/>
    </source>
</evidence>
<keyword evidence="11 14" id="KW-0408">Iron</keyword>
<name>A0AAU6Q7I0_9DEIO</name>
<feature type="binding site" evidence="14 15">
    <location>
        <position position="69"/>
    </location>
    <ligand>
        <name>[4Fe-4S] cluster</name>
        <dbReference type="ChEBI" id="CHEBI:49883"/>
        <note>4Fe-4S-S-AdoMet</note>
    </ligand>
</feature>
<dbReference type="InterPro" id="IPR007197">
    <property type="entry name" value="rSAM"/>
</dbReference>
<dbReference type="PROSITE" id="PS51918">
    <property type="entry name" value="RADICAL_SAM"/>
    <property type="match status" value="1"/>
</dbReference>
<dbReference type="Pfam" id="PF06968">
    <property type="entry name" value="BATS"/>
    <property type="match status" value="1"/>
</dbReference>
<keyword evidence="5 14" id="KW-0004">4Fe-4S</keyword>
<comment type="cofactor">
    <cofactor evidence="15">
        <name>[2Fe-2S] cluster</name>
        <dbReference type="ChEBI" id="CHEBI:190135"/>
    </cofactor>
    <text evidence="15">Binds 1 [2Fe-2S] cluster. The cluster is coordinated with 3 cysteines and 1 arginine.</text>
</comment>
<comment type="similarity">
    <text evidence="2 14">Belongs to the radical SAM superfamily. Biotin synthase family.</text>
</comment>
<dbReference type="AlphaFoldDB" id="A0AAU6Q7I0"/>
<keyword evidence="7 14" id="KW-0949">S-adenosyl-L-methionine</keyword>
<dbReference type="PANTHER" id="PTHR22976:SF2">
    <property type="entry name" value="BIOTIN SYNTHASE, MITOCHONDRIAL"/>
    <property type="match status" value="1"/>
</dbReference>
<dbReference type="NCBIfam" id="TIGR00433">
    <property type="entry name" value="bioB"/>
    <property type="match status" value="1"/>
</dbReference>
<dbReference type="GO" id="GO:0004076">
    <property type="term" value="F:biotin synthase activity"/>
    <property type="evidence" value="ECO:0007669"/>
    <property type="project" value="UniProtKB-UniRule"/>
</dbReference>
<dbReference type="Pfam" id="PF04055">
    <property type="entry name" value="Radical_SAM"/>
    <property type="match status" value="1"/>
</dbReference>
<evidence type="ECO:0000256" key="8">
    <source>
        <dbReference type="ARBA" id="ARBA00022714"/>
    </source>
</evidence>
<evidence type="ECO:0000256" key="3">
    <source>
        <dbReference type="ARBA" id="ARBA00011738"/>
    </source>
</evidence>
<dbReference type="InterPro" id="IPR058240">
    <property type="entry name" value="rSAM_sf"/>
</dbReference>
<feature type="binding site" evidence="14 15">
    <location>
        <position position="72"/>
    </location>
    <ligand>
        <name>[4Fe-4S] cluster</name>
        <dbReference type="ChEBI" id="CHEBI:49883"/>
        <note>4Fe-4S-S-AdoMet</note>
    </ligand>
</feature>
<feature type="domain" description="Radical SAM core" evidence="16">
    <location>
        <begin position="50"/>
        <end position="274"/>
    </location>
</feature>
<evidence type="ECO:0000256" key="9">
    <source>
        <dbReference type="ARBA" id="ARBA00022723"/>
    </source>
</evidence>
<dbReference type="RefSeq" id="WP_339097541.1">
    <property type="nucleotide sequence ID" value="NZ_CP149783.1"/>
</dbReference>
<feature type="binding site" evidence="14 15">
    <location>
        <position position="65"/>
    </location>
    <ligand>
        <name>[4Fe-4S] cluster</name>
        <dbReference type="ChEBI" id="CHEBI:49883"/>
        <note>4Fe-4S-S-AdoMet</note>
    </ligand>
</feature>
<feature type="binding site" evidence="14 15">
    <location>
        <position position="205"/>
    </location>
    <ligand>
        <name>[2Fe-2S] cluster</name>
        <dbReference type="ChEBI" id="CHEBI:190135"/>
    </ligand>
</feature>
<dbReference type="PIRSF" id="PIRSF001619">
    <property type="entry name" value="Biotin_synth"/>
    <property type="match status" value="1"/>
</dbReference>
<keyword evidence="8 14" id="KW-0001">2Fe-2S</keyword>
<evidence type="ECO:0000256" key="1">
    <source>
        <dbReference type="ARBA" id="ARBA00004942"/>
    </source>
</evidence>
<dbReference type="GO" id="GO:0005506">
    <property type="term" value="F:iron ion binding"/>
    <property type="evidence" value="ECO:0007669"/>
    <property type="project" value="UniProtKB-UniRule"/>
</dbReference>
<comment type="function">
    <text evidence="14">Catalyzes the conversion of dethiobiotin (DTB) to biotin by the insertion of a sulfur atom into dethiobiotin via a radical-based mechanism.</text>
</comment>
<evidence type="ECO:0000256" key="11">
    <source>
        <dbReference type="ARBA" id="ARBA00023004"/>
    </source>
</evidence>
<evidence type="ECO:0000256" key="10">
    <source>
        <dbReference type="ARBA" id="ARBA00022756"/>
    </source>
</evidence>
<protein>
    <recommendedName>
        <fullName evidence="4 14">Biotin synthase</fullName>
        <ecNumber evidence="4 14">2.8.1.6</ecNumber>
    </recommendedName>
</protein>
<evidence type="ECO:0000256" key="15">
    <source>
        <dbReference type="PIRSR" id="PIRSR001619-1"/>
    </source>
</evidence>
<dbReference type="HAMAP" id="MF_01694">
    <property type="entry name" value="BioB"/>
    <property type="match status" value="1"/>
</dbReference>
<dbReference type="EC" id="2.8.1.6" evidence="4 14"/>
<evidence type="ECO:0000256" key="7">
    <source>
        <dbReference type="ARBA" id="ARBA00022691"/>
    </source>
</evidence>
<dbReference type="InterPro" id="IPR006638">
    <property type="entry name" value="Elp3/MiaA/NifB-like_rSAM"/>
</dbReference>
<comment type="cofactor">
    <cofactor evidence="14">
        <name>[2Fe-2S] cluster</name>
        <dbReference type="ChEBI" id="CHEBI:190135"/>
    </cofactor>
    <text evidence="14">Binds 1 [2Fe-2S] cluster. The cluster is coordinated with 3 cysteines and 1 arginine.</text>
</comment>
<evidence type="ECO:0000256" key="6">
    <source>
        <dbReference type="ARBA" id="ARBA00022679"/>
    </source>
</evidence>
<keyword evidence="10 14" id="KW-0093">Biotin biosynthesis</keyword>
<dbReference type="SMART" id="SM00729">
    <property type="entry name" value="Elp3"/>
    <property type="match status" value="1"/>
</dbReference>
<accession>A0AAU6Q7I0</accession>
<dbReference type="GO" id="GO:0009102">
    <property type="term" value="P:biotin biosynthetic process"/>
    <property type="evidence" value="ECO:0007669"/>
    <property type="project" value="UniProtKB-UniRule"/>
</dbReference>
<dbReference type="CDD" id="cd01335">
    <property type="entry name" value="Radical_SAM"/>
    <property type="match status" value="1"/>
</dbReference>
<dbReference type="SMART" id="SM00876">
    <property type="entry name" value="BATS"/>
    <property type="match status" value="1"/>
</dbReference>
<evidence type="ECO:0000256" key="4">
    <source>
        <dbReference type="ARBA" id="ARBA00012236"/>
    </source>
</evidence>
<dbReference type="Gene3D" id="3.20.20.70">
    <property type="entry name" value="Aldolase class I"/>
    <property type="match status" value="1"/>
</dbReference>
<comment type="catalytic activity">
    <reaction evidence="13 14">
        <text>(4R,5S)-dethiobiotin + (sulfur carrier)-SH + 2 reduced [2Fe-2S]-[ferredoxin] + 2 S-adenosyl-L-methionine = (sulfur carrier)-H + biotin + 2 5'-deoxyadenosine + 2 L-methionine + 2 oxidized [2Fe-2S]-[ferredoxin]</text>
        <dbReference type="Rhea" id="RHEA:22060"/>
        <dbReference type="Rhea" id="RHEA-COMP:10000"/>
        <dbReference type="Rhea" id="RHEA-COMP:10001"/>
        <dbReference type="Rhea" id="RHEA-COMP:14737"/>
        <dbReference type="Rhea" id="RHEA-COMP:14739"/>
        <dbReference type="ChEBI" id="CHEBI:17319"/>
        <dbReference type="ChEBI" id="CHEBI:29917"/>
        <dbReference type="ChEBI" id="CHEBI:33737"/>
        <dbReference type="ChEBI" id="CHEBI:33738"/>
        <dbReference type="ChEBI" id="CHEBI:57586"/>
        <dbReference type="ChEBI" id="CHEBI:57844"/>
        <dbReference type="ChEBI" id="CHEBI:59789"/>
        <dbReference type="ChEBI" id="CHEBI:64428"/>
        <dbReference type="ChEBI" id="CHEBI:149473"/>
        <dbReference type="EC" id="2.8.1.6"/>
    </reaction>
</comment>
<organism evidence="17">
    <name type="scientific">Deinococcus sp. VB142</name>
    <dbReference type="NCBI Taxonomy" id="3112952"/>
    <lineage>
        <taxon>Bacteria</taxon>
        <taxon>Thermotogati</taxon>
        <taxon>Deinococcota</taxon>
        <taxon>Deinococci</taxon>
        <taxon>Deinococcales</taxon>
        <taxon>Deinococcaceae</taxon>
        <taxon>Deinococcus</taxon>
    </lineage>
</organism>